<gene>
    <name evidence="10" type="ORF">KQX62_19060</name>
</gene>
<dbReference type="Pfam" id="PF12698">
    <property type="entry name" value="ABC2_membrane_3"/>
    <property type="match status" value="1"/>
</dbReference>
<keyword evidence="7 8" id="KW-0472">Membrane</keyword>
<feature type="domain" description="ABC transmembrane type-2" evidence="9">
    <location>
        <begin position="150"/>
        <end position="388"/>
    </location>
</feature>
<feature type="transmembrane region" description="Helical" evidence="8">
    <location>
        <begin position="367"/>
        <end position="385"/>
    </location>
</feature>
<evidence type="ECO:0000256" key="2">
    <source>
        <dbReference type="ARBA" id="ARBA00007783"/>
    </source>
</evidence>
<evidence type="ECO:0000256" key="8">
    <source>
        <dbReference type="SAM" id="Phobius"/>
    </source>
</evidence>
<evidence type="ECO:0000313" key="11">
    <source>
        <dbReference type="Proteomes" id="UP001163166"/>
    </source>
</evidence>
<evidence type="ECO:0000256" key="5">
    <source>
        <dbReference type="ARBA" id="ARBA00022692"/>
    </source>
</evidence>
<keyword evidence="5 8" id="KW-0812">Transmembrane</keyword>
<feature type="transmembrane region" description="Helical" evidence="8">
    <location>
        <begin position="197"/>
        <end position="218"/>
    </location>
</feature>
<feature type="transmembrane region" description="Helical" evidence="8">
    <location>
        <begin position="42"/>
        <end position="62"/>
    </location>
</feature>
<dbReference type="Gene3D" id="3.40.1710.10">
    <property type="entry name" value="abc type-2 transporter like domain"/>
    <property type="match status" value="1"/>
</dbReference>
<dbReference type="InterPro" id="IPR051449">
    <property type="entry name" value="ABC-2_transporter_component"/>
</dbReference>
<dbReference type="InterPro" id="IPR013525">
    <property type="entry name" value="ABC2_TM"/>
</dbReference>
<dbReference type="PROSITE" id="PS51012">
    <property type="entry name" value="ABC_TM2"/>
    <property type="match status" value="1"/>
</dbReference>
<dbReference type="AlphaFoldDB" id="A0AAX3DW64"/>
<name>A0AAX3DW64_RHOPL</name>
<dbReference type="PANTHER" id="PTHR30294">
    <property type="entry name" value="MEMBRANE COMPONENT OF ABC TRANSPORTER YHHJ-RELATED"/>
    <property type="match status" value="1"/>
</dbReference>
<evidence type="ECO:0000256" key="7">
    <source>
        <dbReference type="ARBA" id="ARBA00023136"/>
    </source>
</evidence>
<sequence length="390" mass="42691">MTAAGADAPTPGVPIKEPRFGFLRRTYAMLVKELIQLKRDRLTFAMIIVIPVMQLLLFGYAINTTPRHLPTAVLLQEDSDLGRSILKALENTAYFKFTREVHSVAEFDDLLLSGRVLFGVEIPRGFERAVRRGDKPAILVAADATDPVAAGSALSALGQIVQTALMHDRVGGDPANPPFEIRAHARYNPAASSRLNIVPGLVGTILTMTMLIFTALSVTREIERGTMENLLSMPITPVEVMLGKILPYVGVGFIQASLILGIGVLLFGVPLRGSLAMLALLSTLFITTNLAIGYTFSTLVQNQLQAMQASMMFFLPSILLSGFMFPFAGMPIWAQYIGECLPLTHYLRIVRAIMLKGSTLENLHYDALALLTLMLIAMTIAVTRFRRTLD</sequence>
<dbReference type="PANTHER" id="PTHR30294:SF29">
    <property type="entry name" value="MULTIDRUG ABC TRANSPORTER PERMEASE YBHS-RELATED"/>
    <property type="match status" value="1"/>
</dbReference>
<proteinExistence type="inferred from homology"/>
<organism evidence="10 11">
    <name type="scientific">Rhodopseudomonas palustris</name>
    <dbReference type="NCBI Taxonomy" id="1076"/>
    <lineage>
        <taxon>Bacteria</taxon>
        <taxon>Pseudomonadati</taxon>
        <taxon>Pseudomonadota</taxon>
        <taxon>Alphaproteobacteria</taxon>
        <taxon>Hyphomicrobiales</taxon>
        <taxon>Nitrobacteraceae</taxon>
        <taxon>Rhodopseudomonas</taxon>
    </lineage>
</organism>
<dbReference type="InterPro" id="IPR047817">
    <property type="entry name" value="ABC2_TM_bact-type"/>
</dbReference>
<keyword evidence="4" id="KW-1003">Cell membrane</keyword>
<dbReference type="Proteomes" id="UP001163166">
    <property type="component" value="Chromosome"/>
</dbReference>
<feature type="transmembrane region" description="Helical" evidence="8">
    <location>
        <begin position="245"/>
        <end position="269"/>
    </location>
</feature>
<feature type="transmembrane region" description="Helical" evidence="8">
    <location>
        <begin position="275"/>
        <end position="300"/>
    </location>
</feature>
<evidence type="ECO:0000259" key="9">
    <source>
        <dbReference type="PROSITE" id="PS51012"/>
    </source>
</evidence>
<dbReference type="GO" id="GO:0140359">
    <property type="term" value="F:ABC-type transporter activity"/>
    <property type="evidence" value="ECO:0007669"/>
    <property type="project" value="InterPro"/>
</dbReference>
<protein>
    <submittedName>
        <fullName evidence="10">ABC transporter permease</fullName>
    </submittedName>
</protein>
<reference evidence="10" key="1">
    <citation type="journal article" date="2022" name="Biol. Control">
        <title>In silico genomic analysis of Rhodopseudomonas palustris strains revealed potential biocontrol agents and crop yield enhancers.</title>
        <authorList>
            <person name="Surachat K."/>
            <person name="Kantachote D."/>
            <person name="Deachamag P."/>
            <person name="Wonglapsuwan M."/>
        </authorList>
    </citation>
    <scope>NUCLEOTIDE SEQUENCE</scope>
    <source>
        <strain evidence="10">TLS06</strain>
    </source>
</reference>
<accession>A0AAX3DW64</accession>
<keyword evidence="3" id="KW-0813">Transport</keyword>
<feature type="transmembrane region" description="Helical" evidence="8">
    <location>
        <begin position="312"/>
        <end position="334"/>
    </location>
</feature>
<dbReference type="GO" id="GO:0005886">
    <property type="term" value="C:plasma membrane"/>
    <property type="evidence" value="ECO:0007669"/>
    <property type="project" value="UniProtKB-SubCell"/>
</dbReference>
<keyword evidence="6 8" id="KW-1133">Transmembrane helix</keyword>
<evidence type="ECO:0000256" key="4">
    <source>
        <dbReference type="ARBA" id="ARBA00022475"/>
    </source>
</evidence>
<dbReference type="EMBL" id="CP076676">
    <property type="protein sequence ID" value="UYO38800.1"/>
    <property type="molecule type" value="Genomic_DNA"/>
</dbReference>
<evidence type="ECO:0000313" key="10">
    <source>
        <dbReference type="EMBL" id="UYO38800.1"/>
    </source>
</evidence>
<comment type="subcellular location">
    <subcellularLocation>
        <location evidence="1">Cell membrane</location>
        <topology evidence="1">Multi-pass membrane protein</topology>
    </subcellularLocation>
</comment>
<dbReference type="RefSeq" id="WP_264074305.1">
    <property type="nucleotide sequence ID" value="NZ_CP076676.1"/>
</dbReference>
<evidence type="ECO:0000256" key="3">
    <source>
        <dbReference type="ARBA" id="ARBA00022448"/>
    </source>
</evidence>
<evidence type="ECO:0000256" key="1">
    <source>
        <dbReference type="ARBA" id="ARBA00004651"/>
    </source>
</evidence>
<evidence type="ECO:0000256" key="6">
    <source>
        <dbReference type="ARBA" id="ARBA00022989"/>
    </source>
</evidence>
<comment type="similarity">
    <text evidence="2">Belongs to the ABC-2 integral membrane protein family.</text>
</comment>